<dbReference type="CDD" id="cd17341">
    <property type="entry name" value="MFS_NRT2_like"/>
    <property type="match status" value="1"/>
</dbReference>
<dbReference type="InterPro" id="IPR044772">
    <property type="entry name" value="NO3_transporter"/>
</dbReference>
<keyword evidence="8" id="KW-1003">Cell membrane</keyword>
<dbReference type="InterPro" id="IPR011701">
    <property type="entry name" value="MFS"/>
</dbReference>
<feature type="transmembrane region" description="Helical" evidence="8">
    <location>
        <begin position="238"/>
        <end position="264"/>
    </location>
</feature>
<keyword evidence="6 8" id="KW-0534">Nitrate assimilation</keyword>
<dbReference type="PANTHER" id="PTHR23515">
    <property type="entry name" value="HIGH-AFFINITY NITRATE TRANSPORTER 2.3"/>
    <property type="match status" value="1"/>
</dbReference>
<evidence type="ECO:0000256" key="4">
    <source>
        <dbReference type="ARBA" id="ARBA00022692"/>
    </source>
</evidence>
<proteinExistence type="inferred from homology"/>
<comment type="similarity">
    <text evidence="2 8">Belongs to the major facilitator superfamily. Nitrate/nitrite porter (TC 2.A.1.8) family.</text>
</comment>
<dbReference type="Gene3D" id="1.20.1250.20">
    <property type="entry name" value="MFS general substrate transporter like domains"/>
    <property type="match status" value="1"/>
</dbReference>
<evidence type="ECO:0000256" key="6">
    <source>
        <dbReference type="ARBA" id="ARBA00023063"/>
    </source>
</evidence>
<feature type="transmembrane region" description="Helical" evidence="8">
    <location>
        <begin position="385"/>
        <end position="403"/>
    </location>
</feature>
<feature type="transmembrane region" description="Helical" evidence="8">
    <location>
        <begin position="41"/>
        <end position="65"/>
    </location>
</feature>
<evidence type="ECO:0000256" key="1">
    <source>
        <dbReference type="ARBA" id="ARBA00004141"/>
    </source>
</evidence>
<feature type="transmembrane region" description="Helical" evidence="8">
    <location>
        <begin position="77"/>
        <end position="94"/>
    </location>
</feature>
<feature type="transmembrane region" description="Helical" evidence="8">
    <location>
        <begin position="106"/>
        <end position="125"/>
    </location>
</feature>
<sequence>MTGPGTAPAPPSRGGRWIQHWDPENETFWQETGEKIARRNLFFSVLSEHIGFSIWTLWSVLVLFMGPEYGLTPADKFMLTSMVTLVGAVVRVPYTFAVAIFGGRNWTIISAAMLLIPTVAAFTVMEPGTSFSTFLLVGLLAGVGGGNFASSMTNINAFFPLRKKGWALGLNAGGGNIGVPVIQLAALAIIGAGGGPRVLLGVYIPLIVVAAVMAALFMDNLENVKNDTGAAKDAARDAHTWIMSLLYIGTFGSFIGYSFAFGQVLQNQFGRTPLEAAYVTFIGPLLGSLIRPLGGWLADKYGGAKISLWNYVAMGVATAILIGASMEKSLALFTVAFVVLFVLSGLGNGSTFKMIPGIFQNKALAMGLKGEEAAAYGRRLSGASMGLIGAVGALGGVAINLAFRQSFLSYGSGTGAFVAFLAFYAVCFAVTWAVYLRRTAPRVPETSATSEAKPQLSYARV</sequence>
<feature type="transmembrane region" description="Helical" evidence="8">
    <location>
        <begin position="330"/>
        <end position="352"/>
    </location>
</feature>
<dbReference type="InterPro" id="IPR036259">
    <property type="entry name" value="MFS_trans_sf"/>
</dbReference>
<dbReference type="EMBL" id="BMWC01000001">
    <property type="protein sequence ID" value="GGW77368.1"/>
    <property type="molecule type" value="Genomic_DNA"/>
</dbReference>
<dbReference type="NCBIfam" id="TIGR00886">
    <property type="entry name" value="2A0108"/>
    <property type="match status" value="1"/>
</dbReference>
<comment type="subcellular location">
    <subcellularLocation>
        <location evidence="8">Cell membrane</location>
        <topology evidence="8">Multi-pass membrane protein</topology>
    </subcellularLocation>
    <subcellularLocation>
        <location evidence="1">Membrane</location>
        <topology evidence="1">Multi-pass membrane protein</topology>
    </subcellularLocation>
</comment>
<evidence type="ECO:0000313" key="9">
    <source>
        <dbReference type="EMBL" id="GGW77368.1"/>
    </source>
</evidence>
<dbReference type="Pfam" id="PF07690">
    <property type="entry name" value="MFS_1"/>
    <property type="match status" value="1"/>
</dbReference>
<evidence type="ECO:0000256" key="3">
    <source>
        <dbReference type="ARBA" id="ARBA00022448"/>
    </source>
</evidence>
<evidence type="ECO:0000256" key="8">
    <source>
        <dbReference type="RuleBase" id="RU366033"/>
    </source>
</evidence>
<dbReference type="InterPro" id="IPR004737">
    <property type="entry name" value="NO3_transporter_NarK/NarU-like"/>
</dbReference>
<dbReference type="RefSeq" id="WP_190048056.1">
    <property type="nucleotide sequence ID" value="NZ_BMWC01000001.1"/>
</dbReference>
<organism evidence="9 10">
    <name type="scientific">Streptomyces lomondensis</name>
    <dbReference type="NCBI Taxonomy" id="68229"/>
    <lineage>
        <taxon>Bacteria</taxon>
        <taxon>Bacillati</taxon>
        <taxon>Actinomycetota</taxon>
        <taxon>Actinomycetes</taxon>
        <taxon>Kitasatosporales</taxon>
        <taxon>Streptomycetaceae</taxon>
        <taxon>Streptomyces</taxon>
    </lineage>
</organism>
<evidence type="ECO:0000256" key="7">
    <source>
        <dbReference type="ARBA" id="ARBA00023136"/>
    </source>
</evidence>
<dbReference type="SUPFAM" id="SSF103473">
    <property type="entry name" value="MFS general substrate transporter"/>
    <property type="match status" value="1"/>
</dbReference>
<feature type="transmembrane region" description="Helical" evidence="8">
    <location>
        <begin position="306"/>
        <end position="324"/>
    </location>
</feature>
<keyword evidence="10" id="KW-1185">Reference proteome</keyword>
<name>A0ABQ2WX90_9ACTN</name>
<accession>A0ABQ2WX90</accession>
<feature type="transmembrane region" description="Helical" evidence="8">
    <location>
        <begin position="276"/>
        <end position="294"/>
    </location>
</feature>
<evidence type="ECO:0000256" key="5">
    <source>
        <dbReference type="ARBA" id="ARBA00022989"/>
    </source>
</evidence>
<keyword evidence="7 8" id="KW-0472">Membrane</keyword>
<comment type="caution">
    <text evidence="9">The sequence shown here is derived from an EMBL/GenBank/DDBJ whole genome shotgun (WGS) entry which is preliminary data.</text>
</comment>
<feature type="transmembrane region" description="Helical" evidence="8">
    <location>
        <begin position="198"/>
        <end position="217"/>
    </location>
</feature>
<dbReference type="Proteomes" id="UP000617743">
    <property type="component" value="Unassembled WGS sequence"/>
</dbReference>
<protein>
    <recommendedName>
        <fullName evidence="8">Nitrate/nitrite transporter</fullName>
    </recommendedName>
</protein>
<feature type="transmembrane region" description="Helical" evidence="8">
    <location>
        <begin position="131"/>
        <end position="149"/>
    </location>
</feature>
<evidence type="ECO:0000256" key="2">
    <source>
        <dbReference type="ARBA" id="ARBA00008432"/>
    </source>
</evidence>
<keyword evidence="3 8" id="KW-0813">Transport</keyword>
<keyword evidence="4 8" id="KW-0812">Transmembrane</keyword>
<reference evidence="10" key="1">
    <citation type="journal article" date="2019" name="Int. J. Syst. Evol. Microbiol.">
        <title>The Global Catalogue of Microorganisms (GCM) 10K type strain sequencing project: providing services to taxonomists for standard genome sequencing and annotation.</title>
        <authorList>
            <consortium name="The Broad Institute Genomics Platform"/>
            <consortium name="The Broad Institute Genome Sequencing Center for Infectious Disease"/>
            <person name="Wu L."/>
            <person name="Ma J."/>
        </authorList>
    </citation>
    <scope>NUCLEOTIDE SEQUENCE [LARGE SCALE GENOMIC DNA]</scope>
    <source>
        <strain evidence="10">JCM 4866</strain>
    </source>
</reference>
<evidence type="ECO:0000313" key="10">
    <source>
        <dbReference type="Proteomes" id="UP000617743"/>
    </source>
</evidence>
<gene>
    <name evidence="9" type="ORF">GCM10010383_00680</name>
</gene>
<keyword evidence="5 8" id="KW-1133">Transmembrane helix</keyword>
<feature type="transmembrane region" description="Helical" evidence="8">
    <location>
        <begin position="170"/>
        <end position="192"/>
    </location>
</feature>
<feature type="transmembrane region" description="Helical" evidence="8">
    <location>
        <begin position="415"/>
        <end position="436"/>
    </location>
</feature>